<name>A0A7K0D3X3_9NOCA</name>
<dbReference type="EMBL" id="WEGK01000007">
    <property type="protein sequence ID" value="MQY20435.1"/>
    <property type="molecule type" value="Genomic_DNA"/>
</dbReference>
<sequence>MHPPSDPPLPGDRARYGSKTGILDKSEAAANSAEAAAAQAFFDSMGWDFSSDLLGYYLGNNGPDHEYTISQANMEIVVGTSEVQGKVSGCLDWIRNEAKRDPQIDVLRDISTGWVGAGPTENADVAHGIGHFAVAVGSDTRVKKSADGSGLVAEIWYNVYVYDYYNFDDKPIDGYNPWDDFQLGVNNDMRQLEEAGWARSFKARGDILKFWSGAL</sequence>
<comment type="caution">
    <text evidence="1">The sequence shown here is derived from an EMBL/GenBank/DDBJ whole genome shotgun (WGS) entry which is preliminary data.</text>
</comment>
<dbReference type="Proteomes" id="UP000438448">
    <property type="component" value="Unassembled WGS sequence"/>
</dbReference>
<dbReference type="RefSeq" id="WP_153411214.1">
    <property type="nucleotide sequence ID" value="NZ_WEGK01000007.1"/>
</dbReference>
<proteinExistence type="predicted"/>
<evidence type="ECO:0000313" key="1">
    <source>
        <dbReference type="EMBL" id="MQY20435.1"/>
    </source>
</evidence>
<accession>A0A7K0D3X3</accession>
<reference evidence="1 2" key="1">
    <citation type="submission" date="2019-10" db="EMBL/GenBank/DDBJ databases">
        <title>Nocardia macrotermitis sp. nov. and Nocardia aurantia sp. nov., isolated from the gut of fungus growing-termite Macrotermes natalensis.</title>
        <authorList>
            <person name="Benndorf R."/>
            <person name="Schwitalla J."/>
            <person name="Martin K."/>
            <person name="De Beer W."/>
            <person name="Kaster A.-K."/>
            <person name="Vollmers J."/>
            <person name="Poulsen M."/>
            <person name="Beemelmanns C."/>
        </authorList>
    </citation>
    <scope>NUCLEOTIDE SEQUENCE [LARGE SCALE GENOMIC DNA]</scope>
    <source>
        <strain evidence="1 2">RB20</strain>
    </source>
</reference>
<keyword evidence="2" id="KW-1185">Reference proteome</keyword>
<protein>
    <submittedName>
        <fullName evidence="1">Uncharacterized protein</fullName>
    </submittedName>
</protein>
<evidence type="ECO:0000313" key="2">
    <source>
        <dbReference type="Proteomes" id="UP000438448"/>
    </source>
</evidence>
<dbReference type="AlphaFoldDB" id="A0A7K0D3X3"/>
<dbReference type="OrthoDB" id="4559437at2"/>
<organism evidence="1 2">
    <name type="scientific">Nocardia macrotermitis</name>
    <dbReference type="NCBI Taxonomy" id="2585198"/>
    <lineage>
        <taxon>Bacteria</taxon>
        <taxon>Bacillati</taxon>
        <taxon>Actinomycetota</taxon>
        <taxon>Actinomycetes</taxon>
        <taxon>Mycobacteriales</taxon>
        <taxon>Nocardiaceae</taxon>
        <taxon>Nocardia</taxon>
    </lineage>
</organism>
<gene>
    <name evidence="1" type="ORF">NRB20_35400</name>
</gene>